<dbReference type="RefSeq" id="WP_209737315.1">
    <property type="nucleotide sequence ID" value="NZ_CP072611.1"/>
</dbReference>
<accession>A0ABW5CQI8</accession>
<sequence length="251" mass="27821">MKGALARLLRARGRPAAPSFPAEFEIAGRAVPLRVREHPTARRIVMRLSPCGGMLRITVPRRTSSQALLSFLDRHSAWADARLASAGGARGVVDGAFLPLRGRDVLIRHEPARRTARLDEAGGVILVGGAPEHLPRRVRDCLIREARRDLEAAVACHSASLGIRPAAMALKDTRSRWGSCSAERRLSFSWRIVMAPPHVLDYLAAHEVAHLKEMNHGPDFWALCRTLCPRMDEGRDWLKRHGASLHAVRFD</sequence>
<keyword evidence="3" id="KW-1185">Reference proteome</keyword>
<dbReference type="Pfam" id="PF01863">
    <property type="entry name" value="YgjP-like"/>
    <property type="match status" value="1"/>
</dbReference>
<evidence type="ECO:0000313" key="3">
    <source>
        <dbReference type="Proteomes" id="UP001597371"/>
    </source>
</evidence>
<gene>
    <name evidence="2" type="ORF">ACFSKQ_15510</name>
</gene>
<dbReference type="Gene3D" id="3.30.2010.10">
    <property type="entry name" value="Metalloproteases ('zincins'), catalytic domain"/>
    <property type="match status" value="1"/>
</dbReference>
<dbReference type="EMBL" id="JBHUIJ010000022">
    <property type="protein sequence ID" value="MFD2238861.1"/>
    <property type="molecule type" value="Genomic_DNA"/>
</dbReference>
<dbReference type="PANTHER" id="PTHR30399">
    <property type="entry name" value="UNCHARACTERIZED PROTEIN YGJP"/>
    <property type="match status" value="1"/>
</dbReference>
<feature type="domain" description="YgjP-like metallopeptidase" evidence="1">
    <location>
        <begin position="46"/>
        <end position="241"/>
    </location>
</feature>
<evidence type="ECO:0000313" key="2">
    <source>
        <dbReference type="EMBL" id="MFD2238861.1"/>
    </source>
</evidence>
<name>A0ABW5CQI8_9HYPH</name>
<proteinExistence type="predicted"/>
<evidence type="ECO:0000259" key="1">
    <source>
        <dbReference type="Pfam" id="PF01863"/>
    </source>
</evidence>
<organism evidence="2 3">
    <name type="scientific">Aureimonas populi</name>
    <dbReference type="NCBI Taxonomy" id="1701758"/>
    <lineage>
        <taxon>Bacteria</taxon>
        <taxon>Pseudomonadati</taxon>
        <taxon>Pseudomonadota</taxon>
        <taxon>Alphaproteobacteria</taxon>
        <taxon>Hyphomicrobiales</taxon>
        <taxon>Aurantimonadaceae</taxon>
        <taxon>Aureimonas</taxon>
    </lineage>
</organism>
<dbReference type="PANTHER" id="PTHR30399:SF1">
    <property type="entry name" value="UTP PYROPHOSPHATASE"/>
    <property type="match status" value="1"/>
</dbReference>
<protein>
    <submittedName>
        <fullName evidence="2">M48 family metallopeptidase</fullName>
    </submittedName>
</protein>
<dbReference type="Proteomes" id="UP001597371">
    <property type="component" value="Unassembled WGS sequence"/>
</dbReference>
<dbReference type="CDD" id="cd07344">
    <property type="entry name" value="M48_yhfN_like"/>
    <property type="match status" value="1"/>
</dbReference>
<dbReference type="InterPro" id="IPR053136">
    <property type="entry name" value="UTP_pyrophosphatase-like"/>
</dbReference>
<comment type="caution">
    <text evidence="2">The sequence shown here is derived from an EMBL/GenBank/DDBJ whole genome shotgun (WGS) entry which is preliminary data.</text>
</comment>
<dbReference type="InterPro" id="IPR002725">
    <property type="entry name" value="YgjP-like_metallopeptidase"/>
</dbReference>
<reference evidence="3" key="1">
    <citation type="journal article" date="2019" name="Int. J. Syst. Evol. Microbiol.">
        <title>The Global Catalogue of Microorganisms (GCM) 10K type strain sequencing project: providing services to taxonomists for standard genome sequencing and annotation.</title>
        <authorList>
            <consortium name="The Broad Institute Genomics Platform"/>
            <consortium name="The Broad Institute Genome Sequencing Center for Infectious Disease"/>
            <person name="Wu L."/>
            <person name="Ma J."/>
        </authorList>
    </citation>
    <scope>NUCLEOTIDE SEQUENCE [LARGE SCALE GENOMIC DNA]</scope>
    <source>
        <strain evidence="3">ZS-35-S2</strain>
    </source>
</reference>